<evidence type="ECO:0000313" key="6">
    <source>
        <dbReference type="EMBL" id="OGI61709.1"/>
    </source>
</evidence>
<organism evidence="6 7">
    <name type="scientific">Candidatus Nomurabacteria bacterium RIFCSPHIGHO2_01_FULL_39_9</name>
    <dbReference type="NCBI Taxonomy" id="1801735"/>
    <lineage>
        <taxon>Bacteria</taxon>
        <taxon>Candidatus Nomuraibacteriota</taxon>
    </lineage>
</organism>
<evidence type="ECO:0000256" key="3">
    <source>
        <dbReference type="HAMAP-Rule" id="MF_02071"/>
    </source>
</evidence>
<dbReference type="InterPro" id="IPR036908">
    <property type="entry name" value="RlpA-like_sf"/>
</dbReference>
<comment type="similarity">
    <text evidence="3 4">Belongs to the RlpA family.</text>
</comment>
<dbReference type="CDD" id="cd22268">
    <property type="entry name" value="DPBB_RlpA-like"/>
    <property type="match status" value="1"/>
</dbReference>
<dbReference type="PANTHER" id="PTHR34183:SF8">
    <property type="entry name" value="ENDOLYTIC PEPTIDOGLYCAN TRANSGLYCOSYLASE RLPA-RELATED"/>
    <property type="match status" value="1"/>
</dbReference>
<reference evidence="6 7" key="1">
    <citation type="journal article" date="2016" name="Nat. Commun.">
        <title>Thousands of microbial genomes shed light on interconnected biogeochemical processes in an aquifer system.</title>
        <authorList>
            <person name="Anantharaman K."/>
            <person name="Brown C.T."/>
            <person name="Hug L.A."/>
            <person name="Sharon I."/>
            <person name="Castelle C.J."/>
            <person name="Probst A.J."/>
            <person name="Thomas B.C."/>
            <person name="Singh A."/>
            <person name="Wilkins M.J."/>
            <person name="Karaoz U."/>
            <person name="Brodie E.L."/>
            <person name="Williams K.H."/>
            <person name="Hubbard S.S."/>
            <person name="Banfield J.F."/>
        </authorList>
    </citation>
    <scope>NUCLEOTIDE SEQUENCE [LARGE SCALE GENOMIC DNA]</scope>
</reference>
<dbReference type="InterPro" id="IPR012997">
    <property type="entry name" value="RplA"/>
</dbReference>
<dbReference type="EC" id="4.2.2.-" evidence="3"/>
<feature type="domain" description="RlpA-like protein double-psi beta-barrel" evidence="5">
    <location>
        <begin position="42"/>
        <end position="130"/>
    </location>
</feature>
<dbReference type="GO" id="GO:0008932">
    <property type="term" value="F:lytic endotransglycosylase activity"/>
    <property type="evidence" value="ECO:0007669"/>
    <property type="project" value="UniProtKB-UniRule"/>
</dbReference>
<keyword evidence="2 3" id="KW-0961">Cell wall biogenesis/degradation</keyword>
<evidence type="ECO:0000256" key="1">
    <source>
        <dbReference type="ARBA" id="ARBA00023239"/>
    </source>
</evidence>
<evidence type="ECO:0000256" key="4">
    <source>
        <dbReference type="RuleBase" id="RU003495"/>
    </source>
</evidence>
<dbReference type="HAMAP" id="MF_02071">
    <property type="entry name" value="RlpA"/>
    <property type="match status" value="1"/>
</dbReference>
<dbReference type="EMBL" id="MFTL01000011">
    <property type="protein sequence ID" value="OGI61709.1"/>
    <property type="molecule type" value="Genomic_DNA"/>
</dbReference>
<comment type="caution">
    <text evidence="6">The sequence shown here is derived from an EMBL/GenBank/DDBJ whole genome shotgun (WGS) entry which is preliminary data.</text>
</comment>
<dbReference type="Proteomes" id="UP000182253">
    <property type="component" value="Unassembled WGS sequence"/>
</dbReference>
<gene>
    <name evidence="3" type="primary">rlpA</name>
    <name evidence="6" type="ORF">A2645_01160</name>
</gene>
<dbReference type="PANTHER" id="PTHR34183">
    <property type="entry name" value="ENDOLYTIC PEPTIDOGLYCAN TRANSGLYCOSYLASE RLPA"/>
    <property type="match status" value="1"/>
</dbReference>
<dbReference type="AlphaFoldDB" id="A0A1F6UWL6"/>
<accession>A0A1F6UWL6</accession>
<dbReference type="GO" id="GO:0000270">
    <property type="term" value="P:peptidoglycan metabolic process"/>
    <property type="evidence" value="ECO:0007669"/>
    <property type="project" value="UniProtKB-UniRule"/>
</dbReference>
<keyword evidence="1 3" id="KW-0456">Lyase</keyword>
<comment type="function">
    <text evidence="3">Lytic transglycosylase with a strong preference for naked glycan strands that lack stem peptides.</text>
</comment>
<name>A0A1F6UWL6_9BACT</name>
<protein>
    <recommendedName>
        <fullName evidence="3">Probable endolytic peptidoglycan transglycosylase RlpA</fullName>
        <ecNumber evidence="3">4.2.2.-</ecNumber>
    </recommendedName>
</protein>
<dbReference type="SUPFAM" id="SSF50685">
    <property type="entry name" value="Barwin-like endoglucanases"/>
    <property type="match status" value="1"/>
</dbReference>
<evidence type="ECO:0000313" key="7">
    <source>
        <dbReference type="Proteomes" id="UP000182253"/>
    </source>
</evidence>
<dbReference type="InterPro" id="IPR034718">
    <property type="entry name" value="RlpA"/>
</dbReference>
<dbReference type="GO" id="GO:0071555">
    <property type="term" value="P:cell wall organization"/>
    <property type="evidence" value="ECO:0007669"/>
    <property type="project" value="UniProtKB-KW"/>
</dbReference>
<dbReference type="STRING" id="1801735.A2645_01160"/>
<dbReference type="InterPro" id="IPR009009">
    <property type="entry name" value="RlpA-like_DPBB"/>
</dbReference>
<dbReference type="NCBIfam" id="TIGR00413">
    <property type="entry name" value="rlpA"/>
    <property type="match status" value="1"/>
</dbReference>
<dbReference type="Pfam" id="PF03330">
    <property type="entry name" value="DPBB_1"/>
    <property type="match status" value="1"/>
</dbReference>
<dbReference type="Gene3D" id="2.40.40.10">
    <property type="entry name" value="RlpA-like domain"/>
    <property type="match status" value="1"/>
</dbReference>
<evidence type="ECO:0000256" key="2">
    <source>
        <dbReference type="ARBA" id="ARBA00023316"/>
    </source>
</evidence>
<evidence type="ECO:0000259" key="5">
    <source>
        <dbReference type="Pfam" id="PF03330"/>
    </source>
</evidence>
<sequence length="134" mass="14605">MLKPSGLKKGVGYVGELTKAKLNKILDGLLGNKKLKTTQTLNGKASYYASSLQNNRTASGERYDGQKYTAAHKTLPFGTKVRVVNTNNNRSVVLKINDRGPFVKNRLIDISRIAARDIGLLSAGVANVKVYVLK</sequence>
<proteinExistence type="inferred from homology"/>